<comment type="caution">
    <text evidence="6">The sequence shown here is derived from an EMBL/GenBank/DDBJ whole genome shotgun (WGS) entry which is preliminary data.</text>
</comment>
<dbReference type="SMART" id="SM00116">
    <property type="entry name" value="CBS"/>
    <property type="match status" value="2"/>
</dbReference>
<dbReference type="PANTHER" id="PTHR43080:SF2">
    <property type="entry name" value="CBS DOMAIN-CONTAINING PROTEIN"/>
    <property type="match status" value="1"/>
</dbReference>
<feature type="binding site" evidence="3">
    <location>
        <position position="152"/>
    </location>
    <ligand>
        <name>Zn(2+)</name>
        <dbReference type="ChEBI" id="CHEBI:29105"/>
    </ligand>
</feature>
<organism evidence="6 7">
    <name type="scientific">candidate division MSBL1 archaeon SCGC-AAA261G05</name>
    <dbReference type="NCBI Taxonomy" id="1698276"/>
    <lineage>
        <taxon>Archaea</taxon>
        <taxon>Methanobacteriati</taxon>
        <taxon>Methanobacteriota</taxon>
        <taxon>candidate division MSBL1</taxon>
    </lineage>
</organism>
<dbReference type="InterPro" id="IPR044065">
    <property type="entry name" value="ACP_MB"/>
</dbReference>
<evidence type="ECO:0000259" key="4">
    <source>
        <dbReference type="PROSITE" id="PS51371"/>
    </source>
</evidence>
<protein>
    <recommendedName>
        <fullName evidence="8">Inosine-5-monophosphate dehydrogenase</fullName>
    </recommendedName>
</protein>
<dbReference type="PROSITE" id="PS51901">
    <property type="entry name" value="ACP_MB"/>
    <property type="match status" value="1"/>
</dbReference>
<accession>A0A133V994</accession>
<dbReference type="Pfam" id="PF00571">
    <property type="entry name" value="CBS"/>
    <property type="match status" value="2"/>
</dbReference>
<keyword evidence="3" id="KW-0862">Zinc</keyword>
<keyword evidence="3" id="KW-0479">Metal-binding</keyword>
<gene>
    <name evidence="6" type="ORF">AKJ47_02985</name>
</gene>
<dbReference type="InterPro" id="IPR000644">
    <property type="entry name" value="CBS_dom"/>
</dbReference>
<dbReference type="Proteomes" id="UP000070405">
    <property type="component" value="Unassembled WGS sequence"/>
</dbReference>
<dbReference type="EMBL" id="LHYA01000049">
    <property type="protein sequence ID" value="KXB03001.1"/>
    <property type="molecule type" value="Genomic_DNA"/>
</dbReference>
<evidence type="ECO:0000256" key="3">
    <source>
        <dbReference type="PROSITE-ProRule" id="PRU01249"/>
    </source>
</evidence>
<reference evidence="6 7" key="1">
    <citation type="journal article" date="2016" name="Sci. Rep.">
        <title>Metabolic traits of an uncultured archaeal lineage -MSBL1- from brine pools of the Red Sea.</title>
        <authorList>
            <person name="Mwirichia R."/>
            <person name="Alam I."/>
            <person name="Rashid M."/>
            <person name="Vinu M."/>
            <person name="Ba-Alawi W."/>
            <person name="Anthony Kamau A."/>
            <person name="Kamanda Ngugi D."/>
            <person name="Goker M."/>
            <person name="Klenk H.P."/>
            <person name="Bajic V."/>
            <person name="Stingl U."/>
        </authorList>
    </citation>
    <scope>NUCLEOTIDE SEQUENCE [LARGE SCALE GENOMIC DNA]</scope>
    <source>
        <strain evidence="6">SCGC-AAA261G05</strain>
    </source>
</reference>
<feature type="binding site" evidence="3">
    <location>
        <position position="171"/>
    </location>
    <ligand>
        <name>Zn(2+)</name>
        <dbReference type="ChEBI" id="CHEBI:29105"/>
    </ligand>
</feature>
<evidence type="ECO:0008006" key="8">
    <source>
        <dbReference type="Google" id="ProtNLM"/>
    </source>
</evidence>
<dbReference type="SUPFAM" id="SSF54631">
    <property type="entry name" value="CBS-domain pair"/>
    <property type="match status" value="1"/>
</dbReference>
<proteinExistence type="predicted"/>
<evidence type="ECO:0000313" key="7">
    <source>
        <dbReference type="Proteomes" id="UP000070405"/>
    </source>
</evidence>
<feature type="binding site" evidence="3">
    <location>
        <position position="152"/>
    </location>
    <ligand>
        <name>Fe cation</name>
        <dbReference type="ChEBI" id="CHEBI:24875"/>
    </ligand>
</feature>
<dbReference type="AlphaFoldDB" id="A0A133V994"/>
<dbReference type="InterPro" id="IPR051257">
    <property type="entry name" value="Diverse_CBS-Domain"/>
</dbReference>
<feature type="domain" description="CBS" evidence="4">
    <location>
        <begin position="11"/>
        <end position="68"/>
    </location>
</feature>
<evidence type="ECO:0000256" key="2">
    <source>
        <dbReference type="PROSITE-ProRule" id="PRU00703"/>
    </source>
</evidence>
<feature type="domain" description="CBS" evidence="4">
    <location>
        <begin position="76"/>
        <end position="131"/>
    </location>
</feature>
<evidence type="ECO:0000313" key="6">
    <source>
        <dbReference type="EMBL" id="KXB03001.1"/>
    </source>
</evidence>
<feature type="binding site" evidence="3">
    <location>
        <position position="149"/>
    </location>
    <ligand>
        <name>Fe cation</name>
        <dbReference type="ChEBI" id="CHEBI:24875"/>
    </ligand>
</feature>
<keyword evidence="3" id="KW-0408">Iron</keyword>
<dbReference type="PANTHER" id="PTHR43080">
    <property type="entry name" value="CBS DOMAIN-CONTAINING PROTEIN CBSX3, MITOCHONDRIAL"/>
    <property type="match status" value="1"/>
</dbReference>
<sequence length="177" mass="19502">MKRSVPVKDAMIVKVVTVGPSKTVAKAAEMMAENGIGSLVIVRKNKPIGIITERDLLEKVVSSDLKASEVRVSSVMSKPLITVTPNTDMLDAMRTMVKNRIRRLPVVEGEKLVGIVTAQDVTEVSHQILEVVPEHEEIESKGEVEESVCEVCGEARKSLSEWNGKWICDECRDYLVG</sequence>
<dbReference type="InterPro" id="IPR046342">
    <property type="entry name" value="CBS_dom_sf"/>
</dbReference>
<feature type="domain" description="ACP-type MB" evidence="5">
    <location>
        <begin position="144"/>
        <end position="177"/>
    </location>
</feature>
<keyword evidence="7" id="KW-1185">Reference proteome</keyword>
<dbReference type="PROSITE" id="PS51371">
    <property type="entry name" value="CBS"/>
    <property type="match status" value="2"/>
</dbReference>
<evidence type="ECO:0000259" key="5">
    <source>
        <dbReference type="PROSITE" id="PS51901"/>
    </source>
</evidence>
<evidence type="ECO:0000256" key="1">
    <source>
        <dbReference type="ARBA" id="ARBA00023122"/>
    </source>
</evidence>
<dbReference type="GO" id="GO:0046872">
    <property type="term" value="F:metal ion binding"/>
    <property type="evidence" value="ECO:0007669"/>
    <property type="project" value="UniProtKB-KW"/>
</dbReference>
<feature type="binding site" evidence="3">
    <location>
        <position position="168"/>
    </location>
    <ligand>
        <name>Fe cation</name>
        <dbReference type="ChEBI" id="CHEBI:24875"/>
    </ligand>
</feature>
<feature type="binding site" evidence="3">
    <location>
        <position position="171"/>
    </location>
    <ligand>
        <name>Fe cation</name>
        <dbReference type="ChEBI" id="CHEBI:24875"/>
    </ligand>
</feature>
<keyword evidence="1 2" id="KW-0129">CBS domain</keyword>
<dbReference type="Gene3D" id="3.10.580.10">
    <property type="entry name" value="CBS-domain"/>
    <property type="match status" value="1"/>
</dbReference>
<feature type="binding site" evidence="3">
    <location>
        <position position="168"/>
    </location>
    <ligand>
        <name>Zn(2+)</name>
        <dbReference type="ChEBI" id="CHEBI:29105"/>
    </ligand>
</feature>
<name>A0A133V994_9EURY</name>
<feature type="binding site" evidence="3">
    <location>
        <position position="149"/>
    </location>
    <ligand>
        <name>Zn(2+)</name>
        <dbReference type="ChEBI" id="CHEBI:29105"/>
    </ligand>
</feature>